<evidence type="ECO:0000256" key="6">
    <source>
        <dbReference type="SAM" id="Phobius"/>
    </source>
</evidence>
<name>A0A7D8UUZ5_9HELO</name>
<keyword evidence="8" id="KW-1185">Reference proteome</keyword>
<evidence type="ECO:0000256" key="3">
    <source>
        <dbReference type="ARBA" id="ARBA00022989"/>
    </source>
</evidence>
<evidence type="ECO:0000256" key="1">
    <source>
        <dbReference type="ARBA" id="ARBA00004141"/>
    </source>
</evidence>
<accession>A0A7D8UUZ5</accession>
<dbReference type="Proteomes" id="UP000481288">
    <property type="component" value="Unassembled WGS sequence"/>
</dbReference>
<keyword evidence="3 6" id="KW-1133">Transmembrane helix</keyword>
<feature type="region of interest" description="Disordered" evidence="5">
    <location>
        <begin position="290"/>
        <end position="562"/>
    </location>
</feature>
<dbReference type="GO" id="GO:0005794">
    <property type="term" value="C:Golgi apparatus"/>
    <property type="evidence" value="ECO:0007669"/>
    <property type="project" value="TreeGrafter"/>
</dbReference>
<keyword evidence="4 6" id="KW-0472">Membrane</keyword>
<evidence type="ECO:0000313" key="8">
    <source>
        <dbReference type="Proteomes" id="UP000481288"/>
    </source>
</evidence>
<feature type="transmembrane region" description="Helical" evidence="6">
    <location>
        <begin position="124"/>
        <end position="149"/>
    </location>
</feature>
<proteinExistence type="predicted"/>
<dbReference type="InterPro" id="IPR004895">
    <property type="entry name" value="Prenylated_rab_accept_PRA1"/>
</dbReference>
<dbReference type="Pfam" id="PF03208">
    <property type="entry name" value="PRA1"/>
    <property type="match status" value="1"/>
</dbReference>
<feature type="compositionally biased region" description="Low complexity" evidence="5">
    <location>
        <begin position="446"/>
        <end position="459"/>
    </location>
</feature>
<feature type="region of interest" description="Disordered" evidence="5">
    <location>
        <begin position="220"/>
        <end position="240"/>
    </location>
</feature>
<feature type="compositionally biased region" description="Acidic residues" evidence="5">
    <location>
        <begin position="227"/>
        <end position="240"/>
    </location>
</feature>
<evidence type="ECO:0000313" key="7">
    <source>
        <dbReference type="EMBL" id="TVY43539.1"/>
    </source>
</evidence>
<dbReference type="EMBL" id="QGMG01001805">
    <property type="protein sequence ID" value="TVY43539.1"/>
    <property type="molecule type" value="Genomic_DNA"/>
</dbReference>
<reference evidence="7 8" key="1">
    <citation type="submission" date="2018-05" db="EMBL/GenBank/DDBJ databases">
        <title>Whole genome sequencing for identification of molecular markers to develop diagnostic detection tools for the regulated plant pathogen Lachnellula willkommii.</title>
        <authorList>
            <person name="Giroux E."/>
            <person name="Bilodeau G."/>
        </authorList>
    </citation>
    <scope>NUCLEOTIDE SEQUENCE [LARGE SCALE GENOMIC DNA]</scope>
    <source>
        <strain evidence="7 8">CBS 625.97</strain>
    </source>
</reference>
<organism evidence="7 8">
    <name type="scientific">Lachnellula cervina</name>
    <dbReference type="NCBI Taxonomy" id="1316786"/>
    <lineage>
        <taxon>Eukaryota</taxon>
        <taxon>Fungi</taxon>
        <taxon>Dikarya</taxon>
        <taxon>Ascomycota</taxon>
        <taxon>Pezizomycotina</taxon>
        <taxon>Leotiomycetes</taxon>
        <taxon>Helotiales</taxon>
        <taxon>Lachnaceae</taxon>
        <taxon>Lachnellula</taxon>
    </lineage>
</organism>
<evidence type="ECO:0000256" key="2">
    <source>
        <dbReference type="ARBA" id="ARBA00022692"/>
    </source>
</evidence>
<dbReference type="PANTHER" id="PTHR19317:SF0">
    <property type="entry name" value="PRENYLATED RAB ACCEPTOR PROTEIN 1"/>
    <property type="match status" value="1"/>
</dbReference>
<comment type="subcellular location">
    <subcellularLocation>
        <location evidence="1">Membrane</location>
        <topology evidence="1">Multi-pass membrane protein</topology>
    </subcellularLocation>
</comment>
<dbReference type="OrthoDB" id="63113at2759"/>
<evidence type="ECO:0000256" key="5">
    <source>
        <dbReference type="SAM" id="MobiDB-lite"/>
    </source>
</evidence>
<dbReference type="AlphaFoldDB" id="A0A7D8UUZ5"/>
<feature type="compositionally biased region" description="Acidic residues" evidence="5">
    <location>
        <begin position="521"/>
        <end position="530"/>
    </location>
</feature>
<evidence type="ECO:0000256" key="4">
    <source>
        <dbReference type="ARBA" id="ARBA00023136"/>
    </source>
</evidence>
<sequence>MARLQIPLDVLTSRLNLSDRFAGVRSQSITARFANLKPISEFLDLKRLSKPSNFSEVQSRVNYNLGHFSSNYAVVFIMLSIYSLLTNWLLLFVIILVVGGMWGIGKLEGSDLDLGFVRATSSQLYTALLVVAVPLGIFASPISTILWLIGASGVSILGHASFMDKPIDEAFSGEANEVRVEELDSDDTDTQGVGLNFEKKRFASDPLHFTGIDLSSSSRARRSYTYDTEESSSDSDISEVEGTDALQIALRDKEEALVQSALARIRRAQEKGKREVKLNQDELDALEKRRKRMQAAATTKHHKGSGGSGGSGSEKRRRSDRDRNLVTVPIAQPTSRKGKSKRLEEIQPHPPGAANPPGMLVAGPDGLAYAPIGQYPPQGSRNSPTRPRPVSSGHSRGEPPPQLGYPTGPSNRHYSDGMRPTSSSSSGSRRPLPDEQSWLPAHSRRSSVSSQSSVYQTSSGQLPPIPQQYSRHNASGPEIAYSSLRRSPPESKYPAAARASDPALRRKSSHRDELANSESSSDAEDDESDDLGNGVQVYVEEKEKAIVPRKPVGGSSRRKGKR</sequence>
<feature type="transmembrane region" description="Helical" evidence="6">
    <location>
        <begin position="72"/>
        <end position="104"/>
    </location>
</feature>
<keyword evidence="2 6" id="KW-0812">Transmembrane</keyword>
<feature type="compositionally biased region" description="Basic and acidic residues" evidence="5">
    <location>
        <begin position="313"/>
        <end position="324"/>
    </location>
</feature>
<dbReference type="PANTHER" id="PTHR19317">
    <property type="entry name" value="PRENYLATED RAB ACCEPTOR 1-RELATED"/>
    <property type="match status" value="1"/>
</dbReference>
<feature type="compositionally biased region" description="Basic residues" evidence="5">
    <location>
        <begin position="290"/>
        <end position="304"/>
    </location>
</feature>
<protein>
    <submittedName>
        <fullName evidence="7">Prenylated Rab acceptor 1</fullName>
    </submittedName>
</protein>
<comment type="caution">
    <text evidence="7">The sequence shown here is derived from an EMBL/GenBank/DDBJ whole genome shotgun (WGS) entry which is preliminary data.</text>
</comment>
<gene>
    <name evidence="7" type="primary">YIP3</name>
    <name evidence="7" type="ORF">LCER1_G008146</name>
</gene>
<dbReference type="GO" id="GO:0016020">
    <property type="term" value="C:membrane"/>
    <property type="evidence" value="ECO:0007669"/>
    <property type="project" value="UniProtKB-SubCell"/>
</dbReference>